<feature type="transmembrane region" description="Helical" evidence="1">
    <location>
        <begin position="117"/>
        <end position="136"/>
    </location>
</feature>
<evidence type="ECO:0000313" key="2">
    <source>
        <dbReference type="EMBL" id="CAG9762542.1"/>
    </source>
</evidence>
<evidence type="ECO:0000256" key="1">
    <source>
        <dbReference type="SAM" id="Phobius"/>
    </source>
</evidence>
<keyword evidence="3" id="KW-1185">Reference proteome</keyword>
<keyword evidence="1" id="KW-0812">Transmembrane</keyword>
<dbReference type="EMBL" id="OU892287">
    <property type="protein sequence ID" value="CAG9762542.1"/>
    <property type="molecule type" value="Genomic_DNA"/>
</dbReference>
<feature type="transmembrane region" description="Helical" evidence="1">
    <location>
        <begin position="210"/>
        <end position="235"/>
    </location>
</feature>
<accession>A0A9N9MDC6</accession>
<dbReference type="PANTHER" id="PTHR35270">
    <property type="entry name" value="FUSELESS, ISOFORM A"/>
    <property type="match status" value="1"/>
</dbReference>
<dbReference type="PANTHER" id="PTHR35270:SF2">
    <property type="entry name" value="FUSELESS, ISOFORM A"/>
    <property type="match status" value="1"/>
</dbReference>
<feature type="transmembrane region" description="Helical" evidence="1">
    <location>
        <begin position="35"/>
        <end position="57"/>
    </location>
</feature>
<evidence type="ECO:0000313" key="3">
    <source>
        <dbReference type="Proteomes" id="UP001152799"/>
    </source>
</evidence>
<feature type="transmembrane region" description="Helical" evidence="1">
    <location>
        <begin position="69"/>
        <end position="89"/>
    </location>
</feature>
<dbReference type="InterPro" id="IPR032751">
    <property type="entry name" value="Fuseless"/>
</dbReference>
<dbReference type="Proteomes" id="UP001152799">
    <property type="component" value="Chromosome 11"/>
</dbReference>
<feature type="transmembrane region" description="Helical" evidence="1">
    <location>
        <begin position="247"/>
        <end position="266"/>
    </location>
</feature>
<keyword evidence="1" id="KW-0472">Membrane</keyword>
<keyword evidence="1" id="KW-1133">Transmembrane helix</keyword>
<sequence>MEFKATEAEGKLLSDGIQKIVVVRQENKNKPCAPVVLSVVDIFLSVFVVTPLVVFAWRGSWLYMDVQAQYFPLMPCFFIGMAVHVILALSQDVLHAAIVESDKHWSLKIVSHFLRRFYTYVFLNITVFHWRGGWGLIDSYLHIQFTKDSVAEKEGIHWFLMIWVACFITLIVIKGLRNAIAPPFAICIDKGNYVFKFPTMFKRTNKQSSLLAILDCFFSVGVMGNLVVTLWRGLWVLIDLILLPDNFIWSSWSSLVLGLLVIGLVFRLQNFMKNLCTKTSGLTKIVIADFYIILSCIAIILYWRGVWNVTNIYFLPDDPELSGILSHFIGYMFLVVLGCSNSLLVRGVYIDGKEPNGECVVLPCQYLRIIFEQEDSCEEEESDLGTIKMMNSVEV</sequence>
<feature type="transmembrane region" description="Helical" evidence="1">
    <location>
        <begin position="324"/>
        <end position="345"/>
    </location>
</feature>
<dbReference type="OrthoDB" id="45313at2759"/>
<gene>
    <name evidence="2" type="ORF">CEUTPL_LOCUS3221</name>
</gene>
<dbReference type="AlphaFoldDB" id="A0A9N9MDC6"/>
<protein>
    <recommendedName>
        <fullName evidence="4">Transmembrane protein</fullName>
    </recommendedName>
</protein>
<evidence type="ECO:0008006" key="4">
    <source>
        <dbReference type="Google" id="ProtNLM"/>
    </source>
</evidence>
<dbReference type="GO" id="GO:0070073">
    <property type="term" value="P:clustering of voltage-gated calcium channels"/>
    <property type="evidence" value="ECO:0007669"/>
    <property type="project" value="TreeGrafter"/>
</dbReference>
<dbReference type="GO" id="GO:0007274">
    <property type="term" value="P:neuromuscular synaptic transmission"/>
    <property type="evidence" value="ECO:0007669"/>
    <property type="project" value="TreeGrafter"/>
</dbReference>
<feature type="transmembrane region" description="Helical" evidence="1">
    <location>
        <begin position="156"/>
        <end position="173"/>
    </location>
</feature>
<reference evidence="2" key="1">
    <citation type="submission" date="2022-01" db="EMBL/GenBank/DDBJ databases">
        <authorList>
            <person name="King R."/>
        </authorList>
    </citation>
    <scope>NUCLEOTIDE SEQUENCE</scope>
</reference>
<organism evidence="2 3">
    <name type="scientific">Ceutorhynchus assimilis</name>
    <name type="common">cabbage seed weevil</name>
    <dbReference type="NCBI Taxonomy" id="467358"/>
    <lineage>
        <taxon>Eukaryota</taxon>
        <taxon>Metazoa</taxon>
        <taxon>Ecdysozoa</taxon>
        <taxon>Arthropoda</taxon>
        <taxon>Hexapoda</taxon>
        <taxon>Insecta</taxon>
        <taxon>Pterygota</taxon>
        <taxon>Neoptera</taxon>
        <taxon>Endopterygota</taxon>
        <taxon>Coleoptera</taxon>
        <taxon>Polyphaga</taxon>
        <taxon>Cucujiformia</taxon>
        <taxon>Curculionidae</taxon>
        <taxon>Ceutorhynchinae</taxon>
        <taxon>Ceutorhynchus</taxon>
    </lineage>
</organism>
<name>A0A9N9MDC6_9CUCU</name>
<proteinExistence type="predicted"/>
<dbReference type="GO" id="GO:0042734">
    <property type="term" value="C:presynaptic membrane"/>
    <property type="evidence" value="ECO:0007669"/>
    <property type="project" value="TreeGrafter"/>
</dbReference>
<feature type="transmembrane region" description="Helical" evidence="1">
    <location>
        <begin position="286"/>
        <end position="304"/>
    </location>
</feature>
<dbReference type="GO" id="GO:0007270">
    <property type="term" value="P:neuron-neuron synaptic transmission"/>
    <property type="evidence" value="ECO:0007669"/>
    <property type="project" value="TreeGrafter"/>
</dbReference>
<dbReference type="Pfam" id="PF15993">
    <property type="entry name" value="Fuseless"/>
    <property type="match status" value="1"/>
</dbReference>